<feature type="binding site" evidence="16">
    <location>
        <begin position="93"/>
        <end position="96"/>
    </location>
    <ligand>
        <name>substrate</name>
    </ligand>
</feature>
<dbReference type="HAMAP" id="MF_01274">
    <property type="entry name" value="Pantothen_kinase_3"/>
    <property type="match status" value="1"/>
</dbReference>
<comment type="cofactor">
    <cofactor evidence="2">
        <name>K(+)</name>
        <dbReference type="ChEBI" id="CHEBI:29103"/>
    </cofactor>
</comment>
<evidence type="ECO:0000256" key="5">
    <source>
        <dbReference type="ARBA" id="ARBA00011738"/>
    </source>
</evidence>
<evidence type="ECO:0000256" key="11">
    <source>
        <dbReference type="ARBA" id="ARBA00022840"/>
    </source>
</evidence>
<keyword evidence="13 16" id="KW-0173">Coenzyme A biosynthesis</keyword>
<dbReference type="Pfam" id="PF03309">
    <property type="entry name" value="Pan_kinase"/>
    <property type="match status" value="1"/>
</dbReference>
<keyword evidence="10 16" id="KW-0418">Kinase</keyword>
<dbReference type="RefSeq" id="WP_093021902.1">
    <property type="nucleotide sequence ID" value="NZ_FPBK01000001.1"/>
</dbReference>
<dbReference type="InterPro" id="IPR004619">
    <property type="entry name" value="Type_III_PanK"/>
</dbReference>
<dbReference type="InterPro" id="IPR043129">
    <property type="entry name" value="ATPase_NBD"/>
</dbReference>
<keyword evidence="11 16" id="KW-0067">ATP-binding</keyword>
<evidence type="ECO:0000256" key="7">
    <source>
        <dbReference type="ARBA" id="ARBA00022490"/>
    </source>
</evidence>
<dbReference type="OrthoDB" id="9804707at2"/>
<gene>
    <name evidence="16" type="primary">coaX</name>
    <name evidence="17" type="ORF">SAMN05216480_101259</name>
</gene>
<proteinExistence type="inferred from homology"/>
<evidence type="ECO:0000256" key="15">
    <source>
        <dbReference type="ARBA" id="ARBA00040883"/>
    </source>
</evidence>
<dbReference type="STRING" id="1224947.SAMN05216480_101259"/>
<evidence type="ECO:0000256" key="3">
    <source>
        <dbReference type="ARBA" id="ARBA00004496"/>
    </source>
</evidence>
<dbReference type="CDD" id="cd24015">
    <property type="entry name" value="ASKHA_NBD_PanK-III"/>
    <property type="match status" value="1"/>
</dbReference>
<comment type="cofactor">
    <cofactor evidence="16">
        <name>NH4(+)</name>
        <dbReference type="ChEBI" id="CHEBI:28938"/>
    </cofactor>
    <cofactor evidence="16">
        <name>K(+)</name>
        <dbReference type="ChEBI" id="CHEBI:29103"/>
    </cofactor>
    <text evidence="16">A monovalent cation. Ammonium or potassium.</text>
</comment>
<reference evidence="17 18" key="1">
    <citation type="submission" date="2016-10" db="EMBL/GenBank/DDBJ databases">
        <authorList>
            <person name="de Groot N.N."/>
        </authorList>
    </citation>
    <scope>NUCLEOTIDE SEQUENCE [LARGE SCALE GENOMIC DNA]</scope>
    <source>
        <strain evidence="17 18">CGMCC 1.12333</strain>
    </source>
</reference>
<evidence type="ECO:0000256" key="10">
    <source>
        <dbReference type="ARBA" id="ARBA00022777"/>
    </source>
</evidence>
<evidence type="ECO:0000256" key="8">
    <source>
        <dbReference type="ARBA" id="ARBA00022679"/>
    </source>
</evidence>
<dbReference type="PANTHER" id="PTHR34265">
    <property type="entry name" value="TYPE III PANTOTHENATE KINASE"/>
    <property type="match status" value="1"/>
</dbReference>
<feature type="binding site" evidence="16">
    <location>
        <position position="86"/>
    </location>
    <ligand>
        <name>substrate</name>
    </ligand>
</feature>
<evidence type="ECO:0000256" key="13">
    <source>
        <dbReference type="ARBA" id="ARBA00022993"/>
    </source>
</evidence>
<feature type="binding site" evidence="16">
    <location>
        <begin position="6"/>
        <end position="13"/>
    </location>
    <ligand>
        <name>ATP</name>
        <dbReference type="ChEBI" id="CHEBI:30616"/>
    </ligand>
</feature>
<dbReference type="GO" id="GO:0005737">
    <property type="term" value="C:cytoplasm"/>
    <property type="evidence" value="ECO:0007669"/>
    <property type="project" value="UniProtKB-SubCell"/>
</dbReference>
<dbReference type="PANTHER" id="PTHR34265:SF1">
    <property type="entry name" value="TYPE III PANTOTHENATE KINASE"/>
    <property type="match status" value="1"/>
</dbReference>
<name>A0A1I7EUU1_9FLAO</name>
<dbReference type="AlphaFoldDB" id="A0A1I7EUU1"/>
<evidence type="ECO:0000256" key="12">
    <source>
        <dbReference type="ARBA" id="ARBA00022958"/>
    </source>
</evidence>
<dbReference type="GO" id="GO:0004594">
    <property type="term" value="F:pantothenate kinase activity"/>
    <property type="evidence" value="ECO:0007669"/>
    <property type="project" value="UniProtKB-UniRule"/>
</dbReference>
<dbReference type="EMBL" id="FPBK01000001">
    <property type="protein sequence ID" value="SFU27696.1"/>
    <property type="molecule type" value="Genomic_DNA"/>
</dbReference>
<feature type="active site" description="Proton acceptor" evidence="16">
    <location>
        <position position="95"/>
    </location>
</feature>
<sequence length="243" mass="27032">MNLVIDVGNTFSKIAVFQNDSIVDLEKVTFEELFFTVQKKIEKFPIKASILFSVNHDAEELSAFLKEKTCFVKMANDLKLPFSNNYGTPNTLGQDRIALAAQAAHSFPFQNLLIIDAGTCITYDFLDDQKKYLGGGISPGLRMRFEALHNFTAKLPVIIAEEIDFIIGSNTSESMLSGVVNGIVYEIDGFITEYSKNYKDLTVILTGGDAQFLSKRLKNGIFANSNFLLEGLNTILELNKTND</sequence>
<keyword evidence="7 16" id="KW-0963">Cytoplasm</keyword>
<protein>
    <recommendedName>
        <fullName evidence="15 16">Type III pantothenate kinase</fullName>
        <ecNumber evidence="6 16">2.7.1.33</ecNumber>
    </recommendedName>
    <alternativeName>
        <fullName evidence="16">PanK-III</fullName>
    </alternativeName>
    <alternativeName>
        <fullName evidence="16">Pantothenic acid kinase</fullName>
    </alternativeName>
</protein>
<comment type="catalytic activity">
    <reaction evidence="1 16">
        <text>(R)-pantothenate + ATP = (R)-4'-phosphopantothenate + ADP + H(+)</text>
        <dbReference type="Rhea" id="RHEA:16373"/>
        <dbReference type="ChEBI" id="CHEBI:10986"/>
        <dbReference type="ChEBI" id="CHEBI:15378"/>
        <dbReference type="ChEBI" id="CHEBI:29032"/>
        <dbReference type="ChEBI" id="CHEBI:30616"/>
        <dbReference type="ChEBI" id="CHEBI:456216"/>
        <dbReference type="EC" id="2.7.1.33"/>
    </reaction>
</comment>
<dbReference type="GO" id="GO:0015937">
    <property type="term" value="P:coenzyme A biosynthetic process"/>
    <property type="evidence" value="ECO:0007669"/>
    <property type="project" value="UniProtKB-UniRule"/>
</dbReference>
<keyword evidence="12 16" id="KW-0630">Potassium</keyword>
<evidence type="ECO:0000256" key="16">
    <source>
        <dbReference type="HAMAP-Rule" id="MF_01274"/>
    </source>
</evidence>
<feature type="binding site" evidence="16">
    <location>
        <position position="119"/>
    </location>
    <ligand>
        <name>ATP</name>
        <dbReference type="ChEBI" id="CHEBI:30616"/>
    </ligand>
</feature>
<keyword evidence="8 16" id="KW-0808">Transferase</keyword>
<comment type="subunit">
    <text evidence="5 16">Homodimer.</text>
</comment>
<dbReference type="EC" id="2.7.1.33" evidence="6 16"/>
<dbReference type="GO" id="GO:0046872">
    <property type="term" value="F:metal ion binding"/>
    <property type="evidence" value="ECO:0007669"/>
    <property type="project" value="UniProtKB-KW"/>
</dbReference>
<dbReference type="UniPathway" id="UPA00241">
    <property type="reaction ID" value="UER00352"/>
</dbReference>
<accession>A0A1I7EUU1</accession>
<dbReference type="NCBIfam" id="NF009853">
    <property type="entry name" value="PRK13320.1-5"/>
    <property type="match status" value="1"/>
</dbReference>
<keyword evidence="18" id="KW-1185">Reference proteome</keyword>
<comment type="similarity">
    <text evidence="14 16">Belongs to the type III pantothenate kinase family.</text>
</comment>
<keyword evidence="16" id="KW-0479">Metal-binding</keyword>
<evidence type="ECO:0000256" key="1">
    <source>
        <dbReference type="ARBA" id="ARBA00001206"/>
    </source>
</evidence>
<organism evidence="17 18">
    <name type="scientific">Pustulibacterium marinum</name>
    <dbReference type="NCBI Taxonomy" id="1224947"/>
    <lineage>
        <taxon>Bacteria</taxon>
        <taxon>Pseudomonadati</taxon>
        <taxon>Bacteroidota</taxon>
        <taxon>Flavobacteriia</taxon>
        <taxon>Flavobacteriales</taxon>
        <taxon>Flavobacteriaceae</taxon>
        <taxon>Pustulibacterium</taxon>
    </lineage>
</organism>
<evidence type="ECO:0000256" key="14">
    <source>
        <dbReference type="ARBA" id="ARBA00038036"/>
    </source>
</evidence>
<comment type="subcellular location">
    <subcellularLocation>
        <location evidence="3 16">Cytoplasm</location>
    </subcellularLocation>
</comment>
<dbReference type="Proteomes" id="UP000199138">
    <property type="component" value="Unassembled WGS sequence"/>
</dbReference>
<evidence type="ECO:0000256" key="4">
    <source>
        <dbReference type="ARBA" id="ARBA00005225"/>
    </source>
</evidence>
<evidence type="ECO:0000313" key="17">
    <source>
        <dbReference type="EMBL" id="SFU27696.1"/>
    </source>
</evidence>
<comment type="function">
    <text evidence="16">Catalyzes the phosphorylation of pantothenate (Pan), the first step in CoA biosynthesis.</text>
</comment>
<dbReference type="NCBIfam" id="TIGR00671">
    <property type="entry name" value="baf"/>
    <property type="match status" value="1"/>
</dbReference>
<dbReference type="SUPFAM" id="SSF53067">
    <property type="entry name" value="Actin-like ATPase domain"/>
    <property type="match status" value="2"/>
</dbReference>
<evidence type="ECO:0000256" key="6">
    <source>
        <dbReference type="ARBA" id="ARBA00012102"/>
    </source>
</evidence>
<keyword evidence="9 16" id="KW-0547">Nucleotide-binding</keyword>
<dbReference type="Gene3D" id="3.30.420.40">
    <property type="match status" value="2"/>
</dbReference>
<feature type="binding site" evidence="16">
    <location>
        <position position="116"/>
    </location>
    <ligand>
        <name>K(+)</name>
        <dbReference type="ChEBI" id="CHEBI:29103"/>
    </ligand>
</feature>
<dbReference type="GO" id="GO:0005524">
    <property type="term" value="F:ATP binding"/>
    <property type="evidence" value="ECO:0007669"/>
    <property type="project" value="UniProtKB-UniRule"/>
</dbReference>
<feature type="binding site" evidence="16">
    <location>
        <position position="171"/>
    </location>
    <ligand>
        <name>substrate</name>
    </ligand>
</feature>
<evidence type="ECO:0000313" key="18">
    <source>
        <dbReference type="Proteomes" id="UP000199138"/>
    </source>
</evidence>
<evidence type="ECO:0000256" key="9">
    <source>
        <dbReference type="ARBA" id="ARBA00022741"/>
    </source>
</evidence>
<evidence type="ECO:0000256" key="2">
    <source>
        <dbReference type="ARBA" id="ARBA00001958"/>
    </source>
</evidence>
<comment type="pathway">
    <text evidence="4 16">Cofactor biosynthesis; coenzyme A biosynthesis; CoA from (R)-pantothenate: step 1/5.</text>
</comment>